<protein>
    <submittedName>
        <fullName evidence="1">Uncharacterized protein</fullName>
    </submittedName>
</protein>
<proteinExistence type="predicted"/>
<name>A0ACD3QGI7_LARCR</name>
<gene>
    <name evidence="1" type="ORF">E3U43_016096</name>
</gene>
<comment type="caution">
    <text evidence="1">The sequence shown here is derived from an EMBL/GenBank/DDBJ whole genome shotgun (WGS) entry which is preliminary data.</text>
</comment>
<accession>A0ACD3QGI7</accession>
<keyword evidence="2" id="KW-1185">Reference proteome</keyword>
<dbReference type="EMBL" id="CM011692">
    <property type="protein sequence ID" value="TMS06337.1"/>
    <property type="molecule type" value="Genomic_DNA"/>
</dbReference>
<evidence type="ECO:0000313" key="2">
    <source>
        <dbReference type="Proteomes" id="UP000793456"/>
    </source>
</evidence>
<evidence type="ECO:0000313" key="1">
    <source>
        <dbReference type="EMBL" id="TMS06337.1"/>
    </source>
</evidence>
<sequence>MTATTRGSPVGGNDSQGQGQGQGQAPDAQSQPPLPQNQTSSPNSSNENSPVSPPDEQAQGDGPPQLEEEEPAFPHTDLAKLDDMINRPRWVVPVLPKGELEVLLEAAIDLSKKGLDVKCEACQRFFRDGLTISFTKILTDEAVSGWKFEIHRCIINNTHRLVELCVAKLSQDWFPLLELLAMATNPHCKFHIYNGTRPSETVPAGAQLADDELFARPPDPRSPKGWLVDLINKFGTLNGFQMLHDRFMSGQALNVQIIAALIKPFGQCYEFLTLHTVKKYFLPVIEMVPQFLENLTDEELKKEAKNEAKNDALSMIIKSLKNLASRVPGQEETVKNLEIFRLKMILRLLQISSFNGKMNALNEVNKVISSVSYYTHRHNPEEEEWLTAERMAEWIQQNHILSIVLRDSLHQPQYVEKLEKILRFVIKEKALTMQDLDNIWAAQAGKHEAIVKNVHDLLAKLAWDFSPEQLDHLFDCFKASWTNASKKQREKLLELIRRLAEDDKDGVMAHKVLNLLWNLAHSDDVPVDIMDQALSAHIKILDYSCSQDRDTQKIQWIDRFIEELRTNDKWVIPALKQIREICSLFGEAPQNLSQTQRSPHVFYRHDLINQLQHNHALVTLVAENLSAYMETMRQFSKEEQAEFDPQTVRPGSRYSHVQEVQERLNFLRFLLKDGQLWLCAPQAKQIWKCLAENAVFLCDREACFKWYSKLMGDEPDLDPDINKDFFENNVLQLDPSLLTENGMKCFERFFKAVNCREGKLVAKRRAYMMDDLELIGLDYLWRVVIQGSDDIASRAIDLLKEIYTNLGPKLQVNQVEIHEDFIQSCFDRLKASYDTLCVLDGDKDSINCARQEAIRMVRVLTVLKEYINECDSDYHEERTILPMSRAFRGKHITLIVRFPNQGRQVDDLDIWSHTNDTIGSVRRGILNRIKANAAHTKIELFIGGEVVDPADDRKLIGQLQFEGQNAKLTQVSANMPSSPDSSSDSSTGSPGNHGNHYSDGPNPEVESCLPGVIMSLHLRYISFLWQVADLGCNLNMPLLRDGARVLMKLMPPDNTTVENLRAVCLDHAKLGENSLSPSLDSRFFGPSPSQVLYLIEVVYALLMPASATLGEDASDFQYNFLKSGGLPLVLSMLTRNNFLPSADMETRRGAYLNALKIAKLLLTAVGFGHVKAVAEACQPNAEGNIPVSPINQATHDQALVLQSALQNIPNPASECMLRNVAIRLAQQISDEVTENNFFQASKYIPDICVIRAVQKIVWASGCGTVQLVFSSNEEISKIYEKTNAAKEPDGEDEQVCCEALEVMTLCFALMPTALDTLSKEKAWQTFIIDLLLHCHSKSVRQMAQEQFFLMATRCCMGHRPLLFFITLLFTVLGSTAKERAKHAGDYFTLLRHLLNYAYNSNINLPNAEVLLNNEIDWLKRIRDEVKRTGETGVEETILEGHLGVTKELLAFQTPEKKYYIGCEKGGANLIKELIDDFIFPASNVYLQYMKSGEFPTEQAIPVCSTPASINAGFELLVALAVGCVRNLKQIVDTLTDMYYLGCETLTEWEYLPPVGPRPNKGFVGLKNAGATCYMNSVIQQLYMIPPIRNGILAIEGTGTDVDDDMSGDEKQENESNVDPRDEVFSYHHQFDDKPSSKSEDRKEYNIGVLRHLQVIFGHLAASRLQYYVPRGFWKQFSLDEALKALGHPAMLSKVLGGSFADQKICQGCPHRYECEESFTTLNVDIRNHQNLLDSMEQYVKGDLLEGANAYHCEKCNKKVDTVKRLLIKKLPPVLAIQLKRFDYDWERECAIKFNDYFEFPRELDMEPYTVAGVAKLEGDDVNPENQVIQQNEPSEPTPPGSSKYRLVGVLVHSGQASGGHYYSYIIQRNGGDGEKNRWYKFDDGDVTECKMDDEEEMKNQCFGGEYMGEVFDHMMKRMSYRRQKRWWNAYILFYERMDSLDKDSELVKYISELTISSTKPHQVKMPGVIECSVRKQNVQFMHNRMQYSLEYFQFIKKLLTCNSVYLNPPPGQDHLLPEAEEIAMISAQLAARFLFSTGFHTKKVVRGPASDWYDALCILLRHSKNVRYWFAHNVLFAYPNRFSEYLLECPSAEVRGAFAKLIVFIAHFSLQDGPCPSPTASPGPSTQGCDNLSLSDHLLRAVLNLLRREVSEHGRHLQQYFNLFVMYANLGLAEKTQLLKLNVPATFMLVALDEGPGPPIKYQYAELGKLYTVVSQLVRCCDVSSRMQSSINGNPPLPNPYGDTNLTAPVMPVQQLVAEILFVRTSYVKKIIEDCSNSEETVKLLRFSCWENPQFSSTVLSELLWQVAYSYTYELRPYLDLLLQILLIEDSWQTHRIHNVLKGIPDDRDGLFDTIQRSKNHYQKRAYQCIKCMVALFSNCSVAYQILQSNGDLKRKWTWAVEWLGDELERRPYTGNPQYTYNNWSPPVQSNETSNGYFLERSHSAQRMLTFHVTFTLLETQSPSSIRLSARVVTGEEPDEQEAPDDQDSSPPEDTSLYPHSPGTAQFQQNNHPHGQPYTGPAAQHMNNPQRPGPASAPTPGPTQTPTPAPGPTPGPGPRAQENWESTEEVAPAPAPTPAPAPAPPKE</sequence>
<organism evidence="1 2">
    <name type="scientific">Larimichthys crocea</name>
    <name type="common">Large yellow croaker</name>
    <name type="synonym">Pseudosciaena crocea</name>
    <dbReference type="NCBI Taxonomy" id="215358"/>
    <lineage>
        <taxon>Eukaryota</taxon>
        <taxon>Metazoa</taxon>
        <taxon>Chordata</taxon>
        <taxon>Craniata</taxon>
        <taxon>Vertebrata</taxon>
        <taxon>Euteleostomi</taxon>
        <taxon>Actinopterygii</taxon>
        <taxon>Neopterygii</taxon>
        <taxon>Teleostei</taxon>
        <taxon>Neoteleostei</taxon>
        <taxon>Acanthomorphata</taxon>
        <taxon>Eupercaria</taxon>
        <taxon>Sciaenidae</taxon>
        <taxon>Larimichthys</taxon>
    </lineage>
</organism>
<reference evidence="1" key="1">
    <citation type="submission" date="2018-11" db="EMBL/GenBank/DDBJ databases">
        <title>The sequence and de novo assembly of Larimichthys crocea genome using PacBio and Hi-C technologies.</title>
        <authorList>
            <person name="Xu P."/>
            <person name="Chen B."/>
            <person name="Zhou Z."/>
            <person name="Ke Q."/>
            <person name="Wu Y."/>
            <person name="Bai H."/>
            <person name="Pu F."/>
        </authorList>
    </citation>
    <scope>NUCLEOTIDE SEQUENCE</scope>
    <source>
        <tissue evidence="1">Muscle</tissue>
    </source>
</reference>
<dbReference type="Proteomes" id="UP000793456">
    <property type="component" value="Chromosome XIX"/>
</dbReference>